<dbReference type="EC" id="3.4.21.53" evidence="1"/>
<dbReference type="InterPro" id="IPR014721">
    <property type="entry name" value="Ribsml_uS5_D2-typ_fold_subgr"/>
</dbReference>
<dbReference type="SUPFAM" id="SSF50156">
    <property type="entry name" value="PDZ domain-like"/>
    <property type="match status" value="1"/>
</dbReference>
<evidence type="ECO:0000259" key="4">
    <source>
        <dbReference type="PROSITE" id="PS51786"/>
    </source>
</evidence>
<dbReference type="Pfam" id="PF13180">
    <property type="entry name" value="PDZ_2"/>
    <property type="match status" value="1"/>
</dbReference>
<keyword evidence="1" id="KW-0645">Protease</keyword>
<dbReference type="InterPro" id="IPR001478">
    <property type="entry name" value="PDZ"/>
</dbReference>
<dbReference type="PANTHER" id="PTHR10046">
    <property type="entry name" value="ATP DEPENDENT LON PROTEASE FAMILY MEMBER"/>
    <property type="match status" value="1"/>
</dbReference>
<dbReference type="RefSeq" id="WP_345628761.1">
    <property type="nucleotide sequence ID" value="NZ_BAABJQ010000005.1"/>
</dbReference>
<evidence type="ECO:0000313" key="5">
    <source>
        <dbReference type="EMBL" id="GAA5183552.1"/>
    </source>
</evidence>
<evidence type="ECO:0000256" key="1">
    <source>
        <dbReference type="PROSITE-ProRule" id="PRU01122"/>
    </source>
</evidence>
<feature type="compositionally biased region" description="Low complexity" evidence="2">
    <location>
        <begin position="102"/>
        <end position="114"/>
    </location>
</feature>
<evidence type="ECO:0000259" key="3">
    <source>
        <dbReference type="PROSITE" id="PS50106"/>
    </source>
</evidence>
<feature type="domain" description="Lon proteolytic" evidence="4">
    <location>
        <begin position="232"/>
        <end position="330"/>
    </location>
</feature>
<dbReference type="Pfam" id="PF05362">
    <property type="entry name" value="Lon_C"/>
    <property type="match status" value="1"/>
</dbReference>
<accession>A0ABP9RPK6</accession>
<protein>
    <recommendedName>
        <fullName evidence="1">endopeptidase La</fullName>
        <ecNumber evidence="1">3.4.21.53</ecNumber>
    </recommendedName>
</protein>
<dbReference type="InterPro" id="IPR027065">
    <property type="entry name" value="Lon_Prtase"/>
</dbReference>
<dbReference type="PROSITE" id="PS51786">
    <property type="entry name" value="LON_PROTEOLYTIC"/>
    <property type="match status" value="1"/>
</dbReference>
<sequence>MRRRGATLLVGVVVLVALVLGSFVGIKVPYVEEGPGPTWNTLGSSSGKQLISISGGTTSNSAGQLRMVTVGVEDQITLWQAIRGWLDPSDAVVPREVVYPPDQTQQQTDQQNQQEFAESQSSAETAALRKLGFPVKVTVGSVVAGAPAEGHLRAGDVINSVNGQQVTSVEKLTSLIKARPAGTALVIGYSRNGVPASTTITSSKGSDGSPQVGVQVDQKQPSPYSIKFTLDDVGGPSAGLMFSLGIVDKLTPTDLTGGMTIAGTGTIDDDGNVGPIGGIAQKMRGAKRDGATVFLSPADNCAEAVANAVPGLELVKVSTLNDALTALQKLRDHQTPTLCAGS</sequence>
<dbReference type="InterPro" id="IPR020568">
    <property type="entry name" value="Ribosomal_Su5_D2-typ_SF"/>
</dbReference>
<dbReference type="InterPro" id="IPR008269">
    <property type="entry name" value="Lon_proteolytic"/>
</dbReference>
<keyword evidence="1" id="KW-0720">Serine protease</keyword>
<feature type="active site" evidence="1">
    <location>
        <position position="237"/>
    </location>
</feature>
<dbReference type="InterPro" id="IPR036034">
    <property type="entry name" value="PDZ_sf"/>
</dbReference>
<dbReference type="Proteomes" id="UP001501570">
    <property type="component" value="Unassembled WGS sequence"/>
</dbReference>
<dbReference type="Gene3D" id="3.30.230.10">
    <property type="match status" value="1"/>
</dbReference>
<dbReference type="PROSITE" id="PS50106">
    <property type="entry name" value="PDZ"/>
    <property type="match status" value="1"/>
</dbReference>
<reference evidence="6" key="1">
    <citation type="journal article" date="2019" name="Int. J. Syst. Evol. Microbiol.">
        <title>The Global Catalogue of Microorganisms (GCM) 10K type strain sequencing project: providing services to taxonomists for standard genome sequencing and annotation.</title>
        <authorList>
            <consortium name="The Broad Institute Genomics Platform"/>
            <consortium name="The Broad Institute Genome Sequencing Center for Infectious Disease"/>
            <person name="Wu L."/>
            <person name="Ma J."/>
        </authorList>
    </citation>
    <scope>NUCLEOTIDE SEQUENCE [LARGE SCALE GENOMIC DNA]</scope>
    <source>
        <strain evidence="6">JCM 18304</strain>
    </source>
</reference>
<comment type="similarity">
    <text evidence="1">Belongs to the peptidase S16 family.</text>
</comment>
<comment type="caution">
    <text evidence="5">The sequence shown here is derived from an EMBL/GenBank/DDBJ whole genome shotgun (WGS) entry which is preliminary data.</text>
</comment>
<feature type="active site" evidence="1">
    <location>
        <position position="282"/>
    </location>
</feature>
<organism evidence="5 6">
    <name type="scientific">Rugosimonospora acidiphila</name>
    <dbReference type="NCBI Taxonomy" id="556531"/>
    <lineage>
        <taxon>Bacteria</taxon>
        <taxon>Bacillati</taxon>
        <taxon>Actinomycetota</taxon>
        <taxon>Actinomycetes</taxon>
        <taxon>Micromonosporales</taxon>
        <taxon>Micromonosporaceae</taxon>
        <taxon>Rugosimonospora</taxon>
    </lineage>
</organism>
<gene>
    <name evidence="5" type="ORF">GCM10023322_23100</name>
</gene>
<feature type="region of interest" description="Disordered" evidence="2">
    <location>
        <begin position="198"/>
        <end position="217"/>
    </location>
</feature>
<proteinExistence type="inferred from homology"/>
<dbReference type="SUPFAM" id="SSF54211">
    <property type="entry name" value="Ribosomal protein S5 domain 2-like"/>
    <property type="match status" value="1"/>
</dbReference>
<name>A0ABP9RPK6_9ACTN</name>
<keyword evidence="1" id="KW-0378">Hydrolase</keyword>
<dbReference type="EMBL" id="BAABJQ010000005">
    <property type="protein sequence ID" value="GAA5183552.1"/>
    <property type="molecule type" value="Genomic_DNA"/>
</dbReference>
<feature type="compositionally biased region" description="Polar residues" evidence="2">
    <location>
        <begin position="198"/>
        <end position="209"/>
    </location>
</feature>
<feature type="region of interest" description="Disordered" evidence="2">
    <location>
        <begin position="102"/>
        <end position="121"/>
    </location>
</feature>
<evidence type="ECO:0000313" key="6">
    <source>
        <dbReference type="Proteomes" id="UP001501570"/>
    </source>
</evidence>
<keyword evidence="6" id="KW-1185">Reference proteome</keyword>
<dbReference type="SMART" id="SM00228">
    <property type="entry name" value="PDZ"/>
    <property type="match status" value="1"/>
</dbReference>
<comment type="catalytic activity">
    <reaction evidence="1">
        <text>Hydrolysis of proteins in presence of ATP.</text>
        <dbReference type="EC" id="3.4.21.53"/>
    </reaction>
</comment>
<feature type="domain" description="PDZ" evidence="3">
    <location>
        <begin position="131"/>
        <end position="191"/>
    </location>
</feature>
<evidence type="ECO:0000256" key="2">
    <source>
        <dbReference type="SAM" id="MobiDB-lite"/>
    </source>
</evidence>